<evidence type="ECO:0000313" key="5">
    <source>
        <dbReference type="Proteomes" id="UP000521676"/>
    </source>
</evidence>
<dbReference type="InterPro" id="IPR036237">
    <property type="entry name" value="Xyl_isomerase-like_sf"/>
</dbReference>
<protein>
    <submittedName>
        <fullName evidence="4">Sugar phosphate isomerase/epimerase</fullName>
    </submittedName>
    <submittedName>
        <fullName evidence="3">TIM barrel protein</fullName>
    </submittedName>
</protein>
<dbReference type="PANTHER" id="PTHR12110:SF53">
    <property type="entry name" value="BLR5974 PROTEIN"/>
    <property type="match status" value="1"/>
</dbReference>
<dbReference type="EMBL" id="JACATZ010000001">
    <property type="protein sequence ID" value="NWJ44508.1"/>
    <property type="molecule type" value="Genomic_DNA"/>
</dbReference>
<dbReference type="SUPFAM" id="SSF51658">
    <property type="entry name" value="Xylose isomerase-like"/>
    <property type="match status" value="1"/>
</dbReference>
<keyword evidence="4" id="KW-0413">Isomerase</keyword>
<evidence type="ECO:0000313" key="6">
    <source>
        <dbReference type="Proteomes" id="UP001431572"/>
    </source>
</evidence>
<dbReference type="AlphaFoldDB" id="A0A8T7LR88"/>
<dbReference type="InterPro" id="IPR013022">
    <property type="entry name" value="Xyl_isomerase-like_TIM-brl"/>
</dbReference>
<gene>
    <name evidence="3" type="ORF">HXX08_01380</name>
    <name evidence="4" type="ORF">OZ401_002197</name>
</gene>
<evidence type="ECO:0000259" key="2">
    <source>
        <dbReference type="Pfam" id="PF01261"/>
    </source>
</evidence>
<reference evidence="3 5" key="1">
    <citation type="submission" date="2020-06" db="EMBL/GenBank/DDBJ databases">
        <title>Anoxygenic phototrophic Chloroflexota member uses a Type I reaction center.</title>
        <authorList>
            <person name="Tsuji J.M."/>
            <person name="Shaw N.A."/>
            <person name="Nagashima S."/>
            <person name="Venkiteswaran J."/>
            <person name="Schiff S.L."/>
            <person name="Hanada S."/>
            <person name="Tank M."/>
            <person name="Neufeld J.D."/>
        </authorList>
    </citation>
    <scope>NUCLEOTIDE SEQUENCE [LARGE SCALE GENOMIC DNA]</scope>
    <source>
        <strain evidence="3">L227-S17</strain>
    </source>
</reference>
<dbReference type="EMBL" id="CP128399">
    <property type="protein sequence ID" value="WJW66401.1"/>
    <property type="molecule type" value="Genomic_DNA"/>
</dbReference>
<reference evidence="4" key="2">
    <citation type="journal article" date="2024" name="Nature">
        <title>Anoxygenic phototroph of the Chloroflexota uses a type I reaction centre.</title>
        <authorList>
            <person name="Tsuji J.M."/>
            <person name="Shaw N.A."/>
            <person name="Nagashima S."/>
            <person name="Venkiteswaran J.J."/>
            <person name="Schiff S.L."/>
            <person name="Watanabe T."/>
            <person name="Fukui M."/>
            <person name="Hanada S."/>
            <person name="Tank M."/>
            <person name="Neufeld J.D."/>
        </authorList>
    </citation>
    <scope>NUCLEOTIDE SEQUENCE</scope>
    <source>
        <strain evidence="4">L227-S17</strain>
    </source>
</reference>
<keyword evidence="1" id="KW-0175">Coiled coil</keyword>
<dbReference type="GO" id="GO:0016853">
    <property type="term" value="F:isomerase activity"/>
    <property type="evidence" value="ECO:0007669"/>
    <property type="project" value="UniProtKB-KW"/>
</dbReference>
<proteinExistence type="predicted"/>
<dbReference type="Pfam" id="PF01261">
    <property type="entry name" value="AP_endonuc_2"/>
    <property type="match status" value="1"/>
</dbReference>
<evidence type="ECO:0000313" key="3">
    <source>
        <dbReference type="EMBL" id="NWJ44508.1"/>
    </source>
</evidence>
<sequence length="284" mass="31999">MSFEPELDFGFLTQNQKPKPIFSYSTSLKLTEDDPTTLFESLKKHGITGIDLAGAWGKELYELTNEDLKRLEKILKETELAISRVNSQIGAIGIEDAFEPEKLKFERMLEVADWFGASYIKVSSFKGDGTNPEQLAEAIKRLSELAELAQPWGIIMLHENAPGYIGDKAERCKEIIYEVASSNLRTSFNPAQFVEVGEKPLSEAYEPMLAQYTYVQLESSLFQSPETLEQSELKELLGTMWEKGYQGYLNLDTRKSGASQLNSFESQLHTLRELVKAVSSTETV</sequence>
<keyword evidence="6" id="KW-1185">Reference proteome</keyword>
<dbReference type="InterPro" id="IPR050312">
    <property type="entry name" value="IolE/XylAMocC-like"/>
</dbReference>
<dbReference type="Proteomes" id="UP001431572">
    <property type="component" value="Chromosome 1"/>
</dbReference>
<name>A0A8T7LR88_9CHLR</name>
<accession>A0A8T7LR88</accession>
<evidence type="ECO:0000313" key="4">
    <source>
        <dbReference type="EMBL" id="WJW66401.1"/>
    </source>
</evidence>
<dbReference type="Proteomes" id="UP000521676">
    <property type="component" value="Unassembled WGS sequence"/>
</dbReference>
<dbReference type="RefSeq" id="WP_341468285.1">
    <property type="nucleotide sequence ID" value="NZ_CP128399.1"/>
</dbReference>
<dbReference type="Gene3D" id="3.20.20.150">
    <property type="entry name" value="Divalent-metal-dependent TIM barrel enzymes"/>
    <property type="match status" value="1"/>
</dbReference>
<feature type="domain" description="Xylose isomerase-like TIM barrel" evidence="2">
    <location>
        <begin position="39"/>
        <end position="261"/>
    </location>
</feature>
<evidence type="ECO:0000256" key="1">
    <source>
        <dbReference type="SAM" id="Coils"/>
    </source>
</evidence>
<dbReference type="PANTHER" id="PTHR12110">
    <property type="entry name" value="HYDROXYPYRUVATE ISOMERASE"/>
    <property type="match status" value="1"/>
</dbReference>
<organism evidence="3 5">
    <name type="scientific">Candidatus Chlorohelix allophototropha</name>
    <dbReference type="NCBI Taxonomy" id="3003348"/>
    <lineage>
        <taxon>Bacteria</taxon>
        <taxon>Bacillati</taxon>
        <taxon>Chloroflexota</taxon>
        <taxon>Chloroflexia</taxon>
        <taxon>Candidatus Chloroheliales</taxon>
        <taxon>Candidatus Chloroheliaceae</taxon>
        <taxon>Candidatus Chlorohelix</taxon>
    </lineage>
</organism>
<feature type="coiled-coil region" evidence="1">
    <location>
        <begin position="61"/>
        <end position="88"/>
    </location>
</feature>